<keyword evidence="2 7" id="KW-0812">Transmembrane</keyword>
<evidence type="ECO:0000313" key="10">
    <source>
        <dbReference type="EMBL" id="MBB4838743.1"/>
    </source>
</evidence>
<evidence type="ECO:0000256" key="7">
    <source>
        <dbReference type="SAM" id="Phobius"/>
    </source>
</evidence>
<dbReference type="Pfam" id="PF00005">
    <property type="entry name" value="ABC_tran"/>
    <property type="match status" value="1"/>
</dbReference>
<dbReference type="Proteomes" id="UP000575241">
    <property type="component" value="Unassembled WGS sequence"/>
</dbReference>
<evidence type="ECO:0000256" key="6">
    <source>
        <dbReference type="ARBA" id="ARBA00023136"/>
    </source>
</evidence>
<dbReference type="RefSeq" id="WP_184165735.1">
    <property type="nucleotide sequence ID" value="NZ_JACHLN010000002.1"/>
</dbReference>
<reference evidence="10 11" key="1">
    <citation type="submission" date="2020-08" db="EMBL/GenBank/DDBJ databases">
        <title>Functional genomics of gut bacteria from endangered species of beetles.</title>
        <authorList>
            <person name="Carlos-Shanley C."/>
        </authorList>
    </citation>
    <scope>NUCLEOTIDE SEQUENCE [LARGE SCALE GENOMIC DNA]</scope>
    <source>
        <strain evidence="10 11">S00224</strain>
    </source>
</reference>
<keyword evidence="3" id="KW-0547">Nucleotide-binding</keyword>
<dbReference type="PROSITE" id="PS00211">
    <property type="entry name" value="ABC_TRANSPORTER_1"/>
    <property type="match status" value="1"/>
</dbReference>
<evidence type="ECO:0000256" key="2">
    <source>
        <dbReference type="ARBA" id="ARBA00022692"/>
    </source>
</evidence>
<dbReference type="InterPro" id="IPR003439">
    <property type="entry name" value="ABC_transporter-like_ATP-bd"/>
</dbReference>
<organism evidence="10 11">
    <name type="scientific">Sphingomonas kyeonggiensis</name>
    <dbReference type="NCBI Taxonomy" id="1268553"/>
    <lineage>
        <taxon>Bacteria</taxon>
        <taxon>Pseudomonadati</taxon>
        <taxon>Pseudomonadota</taxon>
        <taxon>Alphaproteobacteria</taxon>
        <taxon>Sphingomonadales</taxon>
        <taxon>Sphingomonadaceae</taxon>
        <taxon>Sphingomonas</taxon>
    </lineage>
</organism>
<gene>
    <name evidence="10" type="ORF">HNP52_001812</name>
</gene>
<feature type="transmembrane region" description="Helical" evidence="7">
    <location>
        <begin position="165"/>
        <end position="183"/>
    </location>
</feature>
<dbReference type="InterPro" id="IPR003593">
    <property type="entry name" value="AAA+_ATPase"/>
</dbReference>
<dbReference type="PANTHER" id="PTHR24221">
    <property type="entry name" value="ATP-BINDING CASSETTE SUB-FAMILY B"/>
    <property type="match status" value="1"/>
</dbReference>
<feature type="domain" description="ABC transporter" evidence="8">
    <location>
        <begin position="363"/>
        <end position="589"/>
    </location>
</feature>
<evidence type="ECO:0000256" key="4">
    <source>
        <dbReference type="ARBA" id="ARBA00022840"/>
    </source>
</evidence>
<feature type="domain" description="ABC transmembrane type-1" evidence="9">
    <location>
        <begin position="35"/>
        <end position="330"/>
    </location>
</feature>
<keyword evidence="6 7" id="KW-0472">Membrane</keyword>
<proteinExistence type="predicted"/>
<dbReference type="InterPro" id="IPR039421">
    <property type="entry name" value="Type_1_exporter"/>
</dbReference>
<dbReference type="SMART" id="SM00382">
    <property type="entry name" value="AAA"/>
    <property type="match status" value="1"/>
</dbReference>
<evidence type="ECO:0000256" key="3">
    <source>
        <dbReference type="ARBA" id="ARBA00022741"/>
    </source>
</evidence>
<comment type="subcellular location">
    <subcellularLocation>
        <location evidence="1">Cell membrane</location>
        <topology evidence="1">Multi-pass membrane protein</topology>
    </subcellularLocation>
</comment>
<dbReference type="PROSITE" id="PS50929">
    <property type="entry name" value="ABC_TM1F"/>
    <property type="match status" value="1"/>
</dbReference>
<evidence type="ECO:0000313" key="11">
    <source>
        <dbReference type="Proteomes" id="UP000575241"/>
    </source>
</evidence>
<comment type="caution">
    <text evidence="10">The sequence shown here is derived from an EMBL/GenBank/DDBJ whole genome shotgun (WGS) entry which is preliminary data.</text>
</comment>
<evidence type="ECO:0000256" key="5">
    <source>
        <dbReference type="ARBA" id="ARBA00022989"/>
    </source>
</evidence>
<dbReference type="SUPFAM" id="SSF90123">
    <property type="entry name" value="ABC transporter transmembrane region"/>
    <property type="match status" value="1"/>
</dbReference>
<feature type="transmembrane region" description="Helical" evidence="7">
    <location>
        <begin position="81"/>
        <end position="105"/>
    </location>
</feature>
<dbReference type="GO" id="GO:0034040">
    <property type="term" value="F:ATPase-coupled lipid transmembrane transporter activity"/>
    <property type="evidence" value="ECO:0007669"/>
    <property type="project" value="TreeGrafter"/>
</dbReference>
<dbReference type="InterPro" id="IPR011527">
    <property type="entry name" value="ABC1_TM_dom"/>
</dbReference>
<dbReference type="GO" id="GO:0016887">
    <property type="term" value="F:ATP hydrolysis activity"/>
    <property type="evidence" value="ECO:0007669"/>
    <property type="project" value="InterPro"/>
</dbReference>
<evidence type="ECO:0000256" key="1">
    <source>
        <dbReference type="ARBA" id="ARBA00004651"/>
    </source>
</evidence>
<dbReference type="EMBL" id="JACHLN010000002">
    <property type="protein sequence ID" value="MBB4838743.1"/>
    <property type="molecule type" value="Genomic_DNA"/>
</dbReference>
<dbReference type="PANTHER" id="PTHR24221:SF654">
    <property type="entry name" value="ATP-BINDING CASSETTE SUB-FAMILY B MEMBER 6"/>
    <property type="match status" value="1"/>
</dbReference>
<dbReference type="GO" id="GO:0005886">
    <property type="term" value="C:plasma membrane"/>
    <property type="evidence" value="ECO:0007669"/>
    <property type="project" value="UniProtKB-SubCell"/>
</dbReference>
<feature type="transmembrane region" description="Helical" evidence="7">
    <location>
        <begin position="35"/>
        <end position="61"/>
    </location>
</feature>
<sequence length="596" mass="62858">MPGAKPLPDETFFAIARRLWQTMNQRRRRQFSRTLGLMAIASVAELVTIGSLLPFLALLVAPERAGRMAGVRFFERLAGQGNLLDAAIICLVVASVAGGVIRLALLRATSKLTFGLAHDVGSEIFRRTLLQPYLLFASRNPSEVVAGIDKVNVLANSAFQPVMQGLVAVFLTSTILLALVLVAPLATLGAAGLVIAAYILFSVTVGGRLRGNSATVARTATARMKALREGMGALRDVLMCQAQGEFQARFDKLDIALREAQAQNTFVTSAPRVVVESSAVAILGLSALYFSTVEGGITAALPTLGALGFGAIRILPLVNSSFVGWSMFTSNKRVFLDVLALSQTPVIAQHDAPAVPLPLQEGLTFEAVGLEYPGRGQVLHDIGFHIPYGTWTALVGPTGSGKSSLLDLIAGLVEPSSGSITVGRQILDASTRSAWQATVAYVPQQIFLSDGPIAENIAFGTARENIDMDRLHAVAERAQLTQFIAGLPHGMETPVGDAGIRLSGGQRQRIAIARALYREARLIILDEATGQLDRGTEQAVIEGLRASIGSTASVLVVTHNPAVAAVCDQVLTMTMGRVTSETPPAAAQAGRNGSAG</sequence>
<protein>
    <submittedName>
        <fullName evidence="10">ABC-type multidrug transport system fused ATPase/permease subunit</fullName>
    </submittedName>
</protein>
<name>A0A7W7NRC0_9SPHN</name>
<dbReference type="InterPro" id="IPR027417">
    <property type="entry name" value="P-loop_NTPase"/>
</dbReference>
<dbReference type="Gene3D" id="1.20.1560.10">
    <property type="entry name" value="ABC transporter type 1, transmembrane domain"/>
    <property type="match status" value="1"/>
</dbReference>
<evidence type="ECO:0000259" key="9">
    <source>
        <dbReference type="PROSITE" id="PS50929"/>
    </source>
</evidence>
<evidence type="ECO:0000259" key="8">
    <source>
        <dbReference type="PROSITE" id="PS50893"/>
    </source>
</evidence>
<dbReference type="SUPFAM" id="SSF52540">
    <property type="entry name" value="P-loop containing nucleoside triphosphate hydrolases"/>
    <property type="match status" value="1"/>
</dbReference>
<dbReference type="InterPro" id="IPR017871">
    <property type="entry name" value="ABC_transporter-like_CS"/>
</dbReference>
<dbReference type="AlphaFoldDB" id="A0A7W7NRC0"/>
<dbReference type="GO" id="GO:0005524">
    <property type="term" value="F:ATP binding"/>
    <property type="evidence" value="ECO:0007669"/>
    <property type="project" value="UniProtKB-KW"/>
</dbReference>
<keyword evidence="11" id="KW-1185">Reference proteome</keyword>
<keyword evidence="4" id="KW-0067">ATP-binding</keyword>
<dbReference type="InterPro" id="IPR036640">
    <property type="entry name" value="ABC1_TM_sf"/>
</dbReference>
<keyword evidence="5 7" id="KW-1133">Transmembrane helix</keyword>
<dbReference type="Gene3D" id="3.40.50.300">
    <property type="entry name" value="P-loop containing nucleotide triphosphate hydrolases"/>
    <property type="match status" value="1"/>
</dbReference>
<dbReference type="PROSITE" id="PS50893">
    <property type="entry name" value="ABC_TRANSPORTER_2"/>
    <property type="match status" value="1"/>
</dbReference>
<feature type="transmembrane region" description="Helical" evidence="7">
    <location>
        <begin position="189"/>
        <end position="209"/>
    </location>
</feature>
<accession>A0A7W7NRC0</accession>
<dbReference type="GO" id="GO:0140359">
    <property type="term" value="F:ABC-type transporter activity"/>
    <property type="evidence" value="ECO:0007669"/>
    <property type="project" value="InterPro"/>
</dbReference>